<gene>
    <name evidence="3" type="ORF">HJG60_019791</name>
</gene>
<dbReference type="EMBL" id="JABVXQ010000005">
    <property type="protein sequence ID" value="KAF6112085.1"/>
    <property type="molecule type" value="Genomic_DNA"/>
</dbReference>
<dbReference type="PANTHER" id="PTHR12873:SF0">
    <property type="entry name" value="TWINKLE MTDNA HELICASE"/>
    <property type="match status" value="1"/>
</dbReference>
<sequence length="276" mass="30107">MLLGAAWGPASLSPGGPEPRLKSVSNSAFYPARLAQVHRVFPAASGRGTRRAVKCGAGSRRALEPLPRSQSFLEGTSEGRADSLYRTVIDTMRHAVYVYDICHVVIDNLQFMMGHEQLSTDRIAAQDYIVGAFRKFATESSCHVTLVIHPRKEDDDKELQTASIFGSAKASQEADNVLILQDRKLVTGPGKRYLQVAKNRFDGDVGVFPLEFNKSSLTFSIPPKSKARLKKIKDDNGLVAKKPSSGKKGAAVPQNSETSSNEAPNPYQPDPSKLPR</sequence>
<dbReference type="GO" id="GO:0006264">
    <property type="term" value="P:mitochondrial DNA replication"/>
    <property type="evidence" value="ECO:0007669"/>
    <property type="project" value="TreeGrafter"/>
</dbReference>
<dbReference type="Proteomes" id="UP000664940">
    <property type="component" value="Unassembled WGS sequence"/>
</dbReference>
<keyword evidence="3" id="KW-0547">Nucleotide-binding</keyword>
<keyword evidence="3" id="KW-0067">ATP-binding</keyword>
<dbReference type="GO" id="GO:0005739">
    <property type="term" value="C:mitochondrion"/>
    <property type="evidence" value="ECO:0007669"/>
    <property type="project" value="TreeGrafter"/>
</dbReference>
<dbReference type="GO" id="GO:0043139">
    <property type="term" value="F:5'-3' DNA helicase activity"/>
    <property type="evidence" value="ECO:0007669"/>
    <property type="project" value="InterPro"/>
</dbReference>
<feature type="region of interest" description="Disordered" evidence="1">
    <location>
        <begin position="230"/>
        <end position="276"/>
    </location>
</feature>
<name>A0A834AMF7_9CHIR</name>
<dbReference type="Gene3D" id="3.40.50.300">
    <property type="entry name" value="P-loop containing nucleotide triphosphate hydrolases"/>
    <property type="match status" value="1"/>
</dbReference>
<evidence type="ECO:0000313" key="3">
    <source>
        <dbReference type="EMBL" id="KAF6112085.1"/>
    </source>
</evidence>
<evidence type="ECO:0000259" key="2">
    <source>
        <dbReference type="PROSITE" id="PS51199"/>
    </source>
</evidence>
<organism evidence="3 4">
    <name type="scientific">Phyllostomus discolor</name>
    <name type="common">pale spear-nosed bat</name>
    <dbReference type="NCBI Taxonomy" id="89673"/>
    <lineage>
        <taxon>Eukaryota</taxon>
        <taxon>Metazoa</taxon>
        <taxon>Chordata</taxon>
        <taxon>Craniata</taxon>
        <taxon>Vertebrata</taxon>
        <taxon>Euteleostomi</taxon>
        <taxon>Mammalia</taxon>
        <taxon>Eutheria</taxon>
        <taxon>Laurasiatheria</taxon>
        <taxon>Chiroptera</taxon>
        <taxon>Yangochiroptera</taxon>
        <taxon>Phyllostomidae</taxon>
        <taxon>Phyllostominae</taxon>
        <taxon>Phyllostomus</taxon>
    </lineage>
</organism>
<keyword evidence="3" id="KW-0347">Helicase</keyword>
<accession>A0A834AMF7</accession>
<feature type="domain" description="SF4 helicase" evidence="2">
    <location>
        <begin position="89"/>
        <end position="226"/>
    </location>
</feature>
<dbReference type="PANTHER" id="PTHR12873">
    <property type="entry name" value="T7-LIKE MITOCHONDRIAL DNA HELICASE"/>
    <property type="match status" value="1"/>
</dbReference>
<feature type="compositionally biased region" description="Low complexity" evidence="1">
    <location>
        <begin position="240"/>
        <end position="251"/>
    </location>
</feature>
<dbReference type="GO" id="GO:0005524">
    <property type="term" value="F:ATP binding"/>
    <property type="evidence" value="ECO:0007669"/>
    <property type="project" value="InterPro"/>
</dbReference>
<dbReference type="Pfam" id="PF13481">
    <property type="entry name" value="AAA_25"/>
    <property type="match status" value="1"/>
</dbReference>
<protein>
    <submittedName>
        <fullName evidence="3">Twinkle mtDNA helicase</fullName>
    </submittedName>
</protein>
<dbReference type="GO" id="GO:0003697">
    <property type="term" value="F:single-stranded DNA binding"/>
    <property type="evidence" value="ECO:0007669"/>
    <property type="project" value="InterPro"/>
</dbReference>
<proteinExistence type="predicted"/>
<dbReference type="InterPro" id="IPR027032">
    <property type="entry name" value="Twinkle-like"/>
</dbReference>
<evidence type="ECO:0000313" key="4">
    <source>
        <dbReference type="Proteomes" id="UP000664940"/>
    </source>
</evidence>
<dbReference type="AlphaFoldDB" id="A0A834AMF7"/>
<comment type="caution">
    <text evidence="3">The sequence shown here is derived from an EMBL/GenBank/DDBJ whole genome shotgun (WGS) entry which is preliminary data.</text>
</comment>
<keyword evidence="3" id="KW-0378">Hydrolase</keyword>
<dbReference type="PROSITE" id="PS51199">
    <property type="entry name" value="SF4_HELICASE"/>
    <property type="match status" value="1"/>
</dbReference>
<feature type="compositionally biased region" description="Polar residues" evidence="1">
    <location>
        <begin position="253"/>
        <end position="263"/>
    </location>
</feature>
<dbReference type="SUPFAM" id="SSF52540">
    <property type="entry name" value="P-loop containing nucleoside triphosphate hydrolases"/>
    <property type="match status" value="1"/>
</dbReference>
<dbReference type="InterPro" id="IPR027417">
    <property type="entry name" value="P-loop_NTPase"/>
</dbReference>
<evidence type="ECO:0000256" key="1">
    <source>
        <dbReference type="SAM" id="MobiDB-lite"/>
    </source>
</evidence>
<dbReference type="InterPro" id="IPR007694">
    <property type="entry name" value="DNA_helicase_DnaB-like_C"/>
</dbReference>
<feature type="compositionally biased region" description="Pro residues" evidence="1">
    <location>
        <begin position="266"/>
        <end position="276"/>
    </location>
</feature>
<reference evidence="3 4" key="1">
    <citation type="journal article" date="2020" name="Nature">
        <title>Six reference-quality genomes reveal evolution of bat adaptations.</title>
        <authorList>
            <person name="Jebb D."/>
            <person name="Huang Z."/>
            <person name="Pippel M."/>
            <person name="Hughes G.M."/>
            <person name="Lavrichenko K."/>
            <person name="Devanna P."/>
            <person name="Winkler S."/>
            <person name="Jermiin L.S."/>
            <person name="Skirmuntt E.C."/>
            <person name="Katzourakis A."/>
            <person name="Burkitt-Gray L."/>
            <person name="Ray D.A."/>
            <person name="Sullivan K.A.M."/>
            <person name="Roscito J.G."/>
            <person name="Kirilenko B.M."/>
            <person name="Davalos L.M."/>
            <person name="Corthals A.P."/>
            <person name="Power M.L."/>
            <person name="Jones G."/>
            <person name="Ransome R.D."/>
            <person name="Dechmann D.K.N."/>
            <person name="Locatelli A.G."/>
            <person name="Puechmaille S.J."/>
            <person name="Fedrigo O."/>
            <person name="Jarvis E.D."/>
            <person name="Hiller M."/>
            <person name="Vernes S.C."/>
            <person name="Myers E.W."/>
            <person name="Teeling E.C."/>
        </authorList>
    </citation>
    <scope>NUCLEOTIDE SEQUENCE [LARGE SCALE GENOMIC DNA]</scope>
    <source>
        <strain evidence="3">Bat1K_MPI-CBG_1</strain>
    </source>
</reference>